<dbReference type="KEGG" id="aag:5565582"/>
<gene>
    <name evidence="3" type="ORF">AaeL_AAEL014895</name>
</gene>
<dbReference type="GO" id="GO:0032511">
    <property type="term" value="P:late endosome to vacuole transport via multivesicular body sorting pathway"/>
    <property type="evidence" value="ECO:0007669"/>
    <property type="project" value="TreeGrafter"/>
</dbReference>
<dbReference type="OrthoDB" id="10250120at2759"/>
<reference evidence="3" key="2">
    <citation type="journal article" date="2007" name="Science">
        <title>Genome sequence of Aedes aegypti, a major arbovirus vector.</title>
        <authorList>
            <person name="Nene V."/>
            <person name="Wortman J.R."/>
            <person name="Lawson D."/>
            <person name="Haas B."/>
            <person name="Kodira C."/>
            <person name="Tu Z.J."/>
            <person name="Loftus B."/>
            <person name="Xi Z."/>
            <person name="Megy K."/>
            <person name="Grabherr M."/>
            <person name="Ren Q."/>
            <person name="Zdobnov E.M."/>
            <person name="Lobo N.F."/>
            <person name="Campbell K.S."/>
            <person name="Brown S.E."/>
            <person name="Bonaldo M.F."/>
            <person name="Zhu J."/>
            <person name="Sinkins S.P."/>
            <person name="Hogenkamp D.G."/>
            <person name="Amedeo P."/>
            <person name="Arensburger P."/>
            <person name="Atkinson P.W."/>
            <person name="Bidwell S."/>
            <person name="Biedler J."/>
            <person name="Birney E."/>
            <person name="Bruggner R.V."/>
            <person name="Costas J."/>
            <person name="Coy M.R."/>
            <person name="Crabtree J."/>
            <person name="Crawford M."/>
            <person name="Debruyn B."/>
            <person name="Decaprio D."/>
            <person name="Eiglmeier K."/>
            <person name="Eisenstadt E."/>
            <person name="El-Dorry H."/>
            <person name="Gelbart W.M."/>
            <person name="Gomes S.L."/>
            <person name="Hammond M."/>
            <person name="Hannick L.I."/>
            <person name="Hogan J.R."/>
            <person name="Holmes M.H."/>
            <person name="Jaffe D."/>
            <person name="Johnston J.S."/>
            <person name="Kennedy R.C."/>
            <person name="Koo H."/>
            <person name="Kravitz S."/>
            <person name="Kriventseva E.V."/>
            <person name="Kulp D."/>
            <person name="Labutti K."/>
            <person name="Lee E."/>
            <person name="Li S."/>
            <person name="Lovin D.D."/>
            <person name="Mao C."/>
            <person name="Mauceli E."/>
            <person name="Menck C.F."/>
            <person name="Miller J.R."/>
            <person name="Montgomery P."/>
            <person name="Mori A."/>
            <person name="Nascimento A.L."/>
            <person name="Naveira H.F."/>
            <person name="Nusbaum C."/>
            <person name="O'leary S."/>
            <person name="Orvis J."/>
            <person name="Pertea M."/>
            <person name="Quesneville H."/>
            <person name="Reidenbach K.R."/>
            <person name="Rogers Y.H."/>
            <person name="Roth C.W."/>
            <person name="Schneider J.R."/>
            <person name="Schatz M."/>
            <person name="Shumway M."/>
            <person name="Stanke M."/>
            <person name="Stinson E.O."/>
            <person name="Tubio J.M."/>
            <person name="Vanzee J.P."/>
            <person name="Verjovski-Almeida S."/>
            <person name="Werner D."/>
            <person name="White O."/>
            <person name="Wyder S."/>
            <person name="Zeng Q."/>
            <person name="Zhao Q."/>
            <person name="Zhao Y."/>
            <person name="Hill C.A."/>
            <person name="Raikhel A.S."/>
            <person name="Soares M.B."/>
            <person name="Knudson D.L."/>
            <person name="Lee N.H."/>
            <person name="Galagan J."/>
            <person name="Salzberg S.L."/>
            <person name="Paulsen I.T."/>
            <person name="Dimopoulos G."/>
            <person name="Collins F.H."/>
            <person name="Birren B."/>
            <person name="Fraser-Liggett C.M."/>
            <person name="Severson D.W."/>
        </authorList>
    </citation>
    <scope>NUCLEOTIDE SEQUENCE [LARGE SCALE GENOMIC DNA]</scope>
    <source>
        <strain evidence="3">Liverpool</strain>
    </source>
</reference>
<dbReference type="AlphaFoldDB" id="A0A1S4G314"/>
<reference evidence="3" key="1">
    <citation type="submission" date="2005-10" db="EMBL/GenBank/DDBJ databases">
        <authorList>
            <person name="Loftus B.J."/>
            <person name="Nene V.M."/>
            <person name="Hannick L.I."/>
            <person name="Bidwell S."/>
            <person name="Haas B."/>
            <person name="Amedeo P."/>
            <person name="Orvis J."/>
            <person name="Wortman J.R."/>
            <person name="White O.R."/>
            <person name="Salzberg S."/>
            <person name="Shumway M."/>
            <person name="Koo H."/>
            <person name="Zhao Y."/>
            <person name="Holmes M."/>
            <person name="Miller J."/>
            <person name="Schatz M."/>
            <person name="Pop M."/>
            <person name="Pai G."/>
            <person name="Utterback T."/>
            <person name="Rogers Y.-H."/>
            <person name="Kravitz S."/>
            <person name="Fraser C.M."/>
        </authorList>
    </citation>
    <scope>NUCLEOTIDE SEQUENCE</scope>
    <source>
        <strain evidence="3">Liverpool</strain>
    </source>
</reference>
<dbReference type="GO" id="GO:0000815">
    <property type="term" value="C:ESCRT III complex"/>
    <property type="evidence" value="ECO:0007669"/>
    <property type="project" value="TreeGrafter"/>
</dbReference>
<evidence type="ECO:0000256" key="1">
    <source>
        <dbReference type="ARBA" id="ARBA00006190"/>
    </source>
</evidence>
<proteinExistence type="inferred from homology"/>
<dbReference type="Proteomes" id="UP000682892">
    <property type="component" value="Unassembled WGS sequence"/>
</dbReference>
<dbReference type="OMA" id="LQLQFMR"/>
<dbReference type="PANTHER" id="PTHR22761:SF21">
    <property type="entry name" value="CHARGED MULTIVESICULAR BODY PROTEIN 7"/>
    <property type="match status" value="1"/>
</dbReference>
<dbReference type="Pfam" id="PF25880">
    <property type="entry name" value="WHD_CHMP7_1st"/>
    <property type="match status" value="1"/>
</dbReference>
<organism evidence="3 4">
    <name type="scientific">Aedes aegypti</name>
    <name type="common">Yellowfever mosquito</name>
    <name type="synonym">Culex aegypti</name>
    <dbReference type="NCBI Taxonomy" id="7159"/>
    <lineage>
        <taxon>Eukaryota</taxon>
        <taxon>Metazoa</taxon>
        <taxon>Ecdysozoa</taxon>
        <taxon>Arthropoda</taxon>
        <taxon>Hexapoda</taxon>
        <taxon>Insecta</taxon>
        <taxon>Pterygota</taxon>
        <taxon>Neoptera</taxon>
        <taxon>Endopterygota</taxon>
        <taxon>Diptera</taxon>
        <taxon>Nematocera</taxon>
        <taxon>Culicoidea</taxon>
        <taxon>Culicidae</taxon>
        <taxon>Culicinae</taxon>
        <taxon>Aedini</taxon>
        <taxon>Aedes</taxon>
        <taxon>Stegomyia</taxon>
    </lineage>
</organism>
<accession>A0A1S4G314</accession>
<dbReference type="EMBL" id="CH478510">
    <property type="protein sequence ID" value="EAT32866.1"/>
    <property type="molecule type" value="Genomic_DNA"/>
</dbReference>
<reference evidence="3" key="3">
    <citation type="submission" date="2012-09" db="EMBL/GenBank/DDBJ databases">
        <authorList>
            <consortium name="VectorBase"/>
        </authorList>
    </citation>
    <scope>NUCLEOTIDE SEQUENCE</scope>
    <source>
        <strain evidence="3">Liverpool</strain>
    </source>
</reference>
<dbReference type="GO" id="GO:0006900">
    <property type="term" value="P:vesicle budding from membrane"/>
    <property type="evidence" value="ECO:0007669"/>
    <property type="project" value="TreeGrafter"/>
</dbReference>
<dbReference type="InterPro" id="IPR005024">
    <property type="entry name" value="Snf7_fam"/>
</dbReference>
<feature type="compositionally biased region" description="Polar residues" evidence="2">
    <location>
        <begin position="456"/>
        <end position="478"/>
    </location>
</feature>
<evidence type="ECO:0000256" key="2">
    <source>
        <dbReference type="SAM" id="MobiDB-lite"/>
    </source>
</evidence>
<feature type="compositionally biased region" description="Basic and acidic residues" evidence="2">
    <location>
        <begin position="435"/>
        <end position="444"/>
    </location>
</feature>
<name>A0A1S4G314_AEDAE</name>
<feature type="region of interest" description="Disordered" evidence="2">
    <location>
        <begin position="410"/>
        <end position="478"/>
    </location>
</feature>
<dbReference type="HOGENOM" id="CLU_044768_1_0_1"/>
<dbReference type="Gene3D" id="1.10.287.1060">
    <property type="entry name" value="ESAT-6-like"/>
    <property type="match status" value="1"/>
</dbReference>
<dbReference type="PANTHER" id="PTHR22761">
    <property type="entry name" value="CHARGED MULTIVESICULAR BODY PROTEIN"/>
    <property type="match status" value="1"/>
</dbReference>
<comment type="similarity">
    <text evidence="1">Belongs to the SNF7 family.</text>
</comment>
<sequence>MARKSFAPNTQPMYVLEESFYPESWRDDSRMGVLLSEFRTRAVNPENYDSKMRFWKELIVRYSEYKGSGSVSISELKRVFRRKGTSPYCLKLVFEDMMKDGQLQAKNEFFRAPQESWGGWAMDVLVKRPLGWGFGVVKDRIVGSELDESAEFVCTDVIRSQSEMLEKLILNENKINVLLSKNALLELVKDLNIKSDGLDLVLHHLYCRQRLVIEKLPSKIEHEKTILLKFAAPGAQAQAITDIERSIYNLEQTEHDLMKVIDKLEQNIVDSMAVVKENLREGKKQLAKSNLRKKHMLEKNLEKKMNVLDNVQSMMARIHDSQSDRHVIDAYKIGSSALKKAFAETGITLDSVDDTLAEMKEIMEQQDEMQTMIGAPQNADVDDLELEQELSDLLDMNLAANHVAVAPTPAAPSLPTVPGAGPPSGGQPTMAQLNDFDREIEKRLAALRTDAPSPPSDTSILGGTSTQSPTSNLPSTPA</sequence>
<dbReference type="GO" id="GO:0005771">
    <property type="term" value="C:multivesicular body"/>
    <property type="evidence" value="ECO:0007669"/>
    <property type="project" value="TreeGrafter"/>
</dbReference>
<protein>
    <submittedName>
        <fullName evidence="3">AAEL014895-PA</fullName>
    </submittedName>
</protein>
<dbReference type="GO" id="GO:0009898">
    <property type="term" value="C:cytoplasmic side of plasma membrane"/>
    <property type="evidence" value="ECO:0007669"/>
    <property type="project" value="TreeGrafter"/>
</dbReference>
<evidence type="ECO:0000313" key="3">
    <source>
        <dbReference type="EMBL" id="EAT32866.1"/>
    </source>
</evidence>
<dbReference type="Pfam" id="PF03357">
    <property type="entry name" value="Snf7"/>
    <property type="match status" value="1"/>
</dbReference>
<evidence type="ECO:0000313" key="4">
    <source>
        <dbReference type="Proteomes" id="UP000682892"/>
    </source>
</evidence>